<reference evidence="6 7" key="1">
    <citation type="journal article" date="2014" name="Genome Announc.">
        <title>Genome Sequence of a Promising Hydrogen-Producing Facultative Anaerobic Bacterium, Brevundimonas naejangsanensis Strain B1.</title>
        <authorList>
            <person name="Su H."/>
            <person name="Zhang T."/>
            <person name="Bao M."/>
            <person name="Jiang Y."/>
            <person name="Wang Y."/>
            <person name="Tan T."/>
        </authorList>
    </citation>
    <scope>NUCLEOTIDE SEQUENCE [LARGE SCALE GENOMIC DNA]</scope>
    <source>
        <strain evidence="6 7">B1</strain>
    </source>
</reference>
<keyword evidence="6" id="KW-0489">Methyltransferase</keyword>
<gene>
    <name evidence="6" type="ORF">DA69_02820</name>
</gene>
<dbReference type="Pfam" id="PF04191">
    <property type="entry name" value="PEMT"/>
    <property type="match status" value="1"/>
</dbReference>
<dbReference type="EMBL" id="CP015614">
    <property type="protein sequence ID" value="ANF53777.1"/>
    <property type="molecule type" value="Genomic_DNA"/>
</dbReference>
<keyword evidence="3 5" id="KW-1133">Transmembrane helix</keyword>
<dbReference type="OrthoDB" id="7210610at2"/>
<dbReference type="AlphaFoldDB" id="A0A172Y3J3"/>
<dbReference type="GO" id="GO:0012505">
    <property type="term" value="C:endomembrane system"/>
    <property type="evidence" value="ECO:0007669"/>
    <property type="project" value="UniProtKB-SubCell"/>
</dbReference>
<evidence type="ECO:0000256" key="4">
    <source>
        <dbReference type="ARBA" id="ARBA00023136"/>
    </source>
</evidence>
<keyword evidence="2 5" id="KW-0812">Transmembrane</keyword>
<dbReference type="GO" id="GO:0008168">
    <property type="term" value="F:methyltransferase activity"/>
    <property type="evidence" value="ECO:0007669"/>
    <property type="project" value="UniProtKB-KW"/>
</dbReference>
<comment type="subcellular location">
    <subcellularLocation>
        <location evidence="1">Endomembrane system</location>
        <topology evidence="1">Multi-pass membrane protein</topology>
    </subcellularLocation>
</comment>
<protein>
    <submittedName>
        <fullName evidence="6">Isoprenylcysteine carboxyl methyltransferase</fullName>
    </submittedName>
</protein>
<keyword evidence="7" id="KW-1185">Reference proteome</keyword>
<dbReference type="Gene3D" id="1.20.120.1630">
    <property type="match status" value="1"/>
</dbReference>
<dbReference type="InterPro" id="IPR007318">
    <property type="entry name" value="Phopholipid_MeTrfase"/>
</dbReference>
<feature type="transmembrane region" description="Helical" evidence="5">
    <location>
        <begin position="18"/>
        <end position="37"/>
    </location>
</feature>
<evidence type="ECO:0000313" key="6">
    <source>
        <dbReference type="EMBL" id="ANF53777.1"/>
    </source>
</evidence>
<name>A0A172Y3J3_9CAUL</name>
<keyword evidence="6" id="KW-0808">Transferase</keyword>
<dbReference type="GO" id="GO:0032259">
    <property type="term" value="P:methylation"/>
    <property type="evidence" value="ECO:0007669"/>
    <property type="project" value="UniProtKB-KW"/>
</dbReference>
<evidence type="ECO:0000256" key="2">
    <source>
        <dbReference type="ARBA" id="ARBA00022692"/>
    </source>
</evidence>
<evidence type="ECO:0000256" key="3">
    <source>
        <dbReference type="ARBA" id="ARBA00022989"/>
    </source>
</evidence>
<evidence type="ECO:0000313" key="7">
    <source>
        <dbReference type="Proteomes" id="UP000077603"/>
    </source>
</evidence>
<dbReference type="eggNOG" id="COG2020">
    <property type="taxonomic scope" value="Bacteria"/>
</dbReference>
<dbReference type="Proteomes" id="UP000077603">
    <property type="component" value="Chromosome"/>
</dbReference>
<proteinExistence type="predicted"/>
<feature type="transmembrane region" description="Helical" evidence="5">
    <location>
        <begin position="49"/>
        <end position="69"/>
    </location>
</feature>
<organism evidence="6 7">
    <name type="scientific">Brevundimonas naejangsanensis</name>
    <dbReference type="NCBI Taxonomy" id="588932"/>
    <lineage>
        <taxon>Bacteria</taxon>
        <taxon>Pseudomonadati</taxon>
        <taxon>Pseudomonadota</taxon>
        <taxon>Alphaproteobacteria</taxon>
        <taxon>Caulobacterales</taxon>
        <taxon>Caulobacteraceae</taxon>
        <taxon>Brevundimonas</taxon>
    </lineage>
</organism>
<dbReference type="RefSeq" id="WP_025977562.1">
    <property type="nucleotide sequence ID" value="NZ_CP015614.1"/>
</dbReference>
<feature type="transmembrane region" description="Helical" evidence="5">
    <location>
        <begin position="90"/>
        <end position="123"/>
    </location>
</feature>
<dbReference type="KEGG" id="bne:DA69_02820"/>
<accession>A0A172Y3J3</accession>
<dbReference type="STRING" id="588932.DA69_02820"/>
<evidence type="ECO:0000256" key="5">
    <source>
        <dbReference type="SAM" id="Phobius"/>
    </source>
</evidence>
<sequence length="207" mass="22709">MSATQGFDLQRVQKLRKAALLVGLIGVVGLAFVSRSIGGETMLHEGLEAFGLGLIVVCIVGRAWCSLYIGGRKKAEIVDRGPYSISRNPLYVFSFMGAFGVGAQTGSVTLATVFLLLTVAVFYATVKREEAWLAGAFGQTYADYCARTPRFGPDFSKWRDADSLEVRPQFFLTTLRDGLVFLLAVPLFESVERLQDLGWLSTLLRLP</sequence>
<keyword evidence="4 5" id="KW-0472">Membrane</keyword>
<evidence type="ECO:0000256" key="1">
    <source>
        <dbReference type="ARBA" id="ARBA00004127"/>
    </source>
</evidence>